<dbReference type="SUPFAM" id="SSF53271">
    <property type="entry name" value="PRTase-like"/>
    <property type="match status" value="1"/>
</dbReference>
<dbReference type="EC" id="2.4.2.9" evidence="2"/>
<dbReference type="EMBL" id="QMDV01000001">
    <property type="protein sequence ID" value="RAU84478.1"/>
    <property type="molecule type" value="Genomic_DNA"/>
</dbReference>
<dbReference type="InterPro" id="IPR000836">
    <property type="entry name" value="PRTase_dom"/>
</dbReference>
<dbReference type="GO" id="GO:0004845">
    <property type="term" value="F:uracil phosphoribosyltransferase activity"/>
    <property type="evidence" value="ECO:0007669"/>
    <property type="project" value="UniProtKB-EC"/>
</dbReference>
<reference evidence="2 3" key="1">
    <citation type="submission" date="2018-06" db="EMBL/GenBank/DDBJ databases">
        <authorList>
            <person name="Liu Z.-W."/>
        </authorList>
    </citation>
    <scope>NUCLEOTIDE SEQUENCE [LARGE SCALE GENOMIC DNA]</scope>
    <source>
        <strain evidence="2 3">2b14</strain>
    </source>
</reference>
<dbReference type="OrthoDB" id="9802227at2"/>
<keyword evidence="2" id="KW-0808">Transferase</keyword>
<dbReference type="InterPro" id="IPR050137">
    <property type="entry name" value="PyrR_bifunctional"/>
</dbReference>
<evidence type="ECO:0000313" key="3">
    <source>
        <dbReference type="Proteomes" id="UP000251692"/>
    </source>
</evidence>
<reference evidence="2 3" key="2">
    <citation type="submission" date="2018-07" db="EMBL/GenBank/DDBJ databases">
        <title>Pontibacter sp. 2b14 genomic sequence and assembly.</title>
        <authorList>
            <person name="Du Z.-J."/>
        </authorList>
    </citation>
    <scope>NUCLEOTIDE SEQUENCE [LARGE SCALE GENOMIC DNA]</scope>
    <source>
        <strain evidence="2 3">2b14</strain>
    </source>
</reference>
<protein>
    <submittedName>
        <fullName evidence="2">Bifunctional pyr operon transcriptional regulator/uracil phosphoribosyltransferase PyrR</fullName>
        <ecNumber evidence="2">2.4.2.9</ecNumber>
    </submittedName>
</protein>
<dbReference type="AlphaFoldDB" id="A0A364RJQ7"/>
<name>A0A364RJQ7_9BACT</name>
<dbReference type="InterPro" id="IPR029057">
    <property type="entry name" value="PRTase-like"/>
</dbReference>
<dbReference type="NCBIfam" id="NF003549">
    <property type="entry name" value="PRK05205.1-5"/>
    <property type="match status" value="1"/>
</dbReference>
<comment type="caution">
    <text evidence="2">The sequence shown here is derived from an EMBL/GenBank/DDBJ whole genome shotgun (WGS) entry which is preliminary data.</text>
</comment>
<evidence type="ECO:0000313" key="2">
    <source>
        <dbReference type="EMBL" id="RAU84478.1"/>
    </source>
</evidence>
<evidence type="ECO:0000259" key="1">
    <source>
        <dbReference type="Pfam" id="PF00156"/>
    </source>
</evidence>
<keyword evidence="2" id="KW-0328">Glycosyltransferase</keyword>
<keyword evidence="3" id="KW-1185">Reference proteome</keyword>
<gene>
    <name evidence="2" type="ORF">DP923_01165</name>
</gene>
<accession>A0A364RJQ7</accession>
<feature type="domain" description="Phosphoribosyltransferase" evidence="1">
    <location>
        <begin position="10"/>
        <end position="162"/>
    </location>
</feature>
<dbReference type="Pfam" id="PF00156">
    <property type="entry name" value="Pribosyltran"/>
    <property type="match status" value="1"/>
</dbReference>
<dbReference type="PANTHER" id="PTHR11608:SF0">
    <property type="entry name" value="BIFUNCTIONAL PROTEIN PYRR"/>
    <property type="match status" value="1"/>
</dbReference>
<proteinExistence type="predicted"/>
<dbReference type="Proteomes" id="UP000251692">
    <property type="component" value="Unassembled WGS sequence"/>
</dbReference>
<organism evidence="2 3">
    <name type="scientific">Pontibacter arcticus</name>
    <dbReference type="NCBI Taxonomy" id="2080288"/>
    <lineage>
        <taxon>Bacteria</taxon>
        <taxon>Pseudomonadati</taxon>
        <taxon>Bacteroidota</taxon>
        <taxon>Cytophagia</taxon>
        <taxon>Cytophagales</taxon>
        <taxon>Hymenobacteraceae</taxon>
        <taxon>Pontibacter</taxon>
    </lineage>
</organism>
<dbReference type="PANTHER" id="PTHR11608">
    <property type="entry name" value="BIFUNCTIONAL PROTEIN PYRR"/>
    <property type="match status" value="1"/>
</dbReference>
<dbReference type="CDD" id="cd06223">
    <property type="entry name" value="PRTases_typeI"/>
    <property type="match status" value="1"/>
</dbReference>
<sequence length="182" mass="20685">MQKRLIVNHQLLDIMVLRLCHQLIENHGDFSGSVILGLQPRGKFVAQRIQQTLASILGKQVPTGFLDTTFHRDDFRRREVPLAANATKIDFLIEGRKVILVDDVLYTGRSVRAALDAMISFGRPASVELLVLIDRLHTRHLPVQPNYVGLSVNSLQSQRVLVEWQNEETAQDNIWLITKTEV</sequence>
<dbReference type="Gene3D" id="3.40.50.2020">
    <property type="match status" value="1"/>
</dbReference>
<dbReference type="RefSeq" id="WP_112304758.1">
    <property type="nucleotide sequence ID" value="NZ_QMDV01000001.1"/>
</dbReference>